<feature type="domain" description="Aldehyde dehydrogenase" evidence="5">
    <location>
        <begin position="5"/>
        <end position="265"/>
    </location>
</feature>
<dbReference type="EMBL" id="JAPFQI010000005">
    <property type="protein sequence ID" value="MCW8085870.1"/>
    <property type="molecule type" value="Genomic_DNA"/>
</dbReference>
<dbReference type="RefSeq" id="WP_301589818.1">
    <property type="nucleotide sequence ID" value="NZ_JAPFQI010000005.1"/>
</dbReference>
<dbReference type="PROSITE" id="PS00070">
    <property type="entry name" value="ALDEHYDE_DEHYDR_CYS"/>
    <property type="match status" value="1"/>
</dbReference>
<sequence length="442" mass="46037">MTPAEALAALRAAEAQEGAPDLAARRAALEKLRAVVLRRAEEVVAAVDADFGGRAAEDTLLADVLVVAEAARYAARRLHRWARPRRVSVPLPFLPSRAWVEHVPKGVVGVMAPWNYPLQLALVPALEALAAGNRVCLKPSEATPRVAALLEEIVAEAWGPRLALVVQGGVEVARDFAAQPWDHLVFTGGTETGRRVMAAAAENLTPLTLELGGKCPALVLPGADLRKAARAILAAKAVNAGQTCIAPDTVLLVSHRAAEFHAACRATGIGAAETAVINPVQAGRLDRIAGGATEALGDGPTPLRLAPARGALAAEEIFGPVLAVEECADLGAALRWIAARGHPLAIALFGATRAEEEAVAAGTKSGALVVGRAMEHAAMPGLPFGGVGASGFGRRGGEAGFREFSNPRARVRHGRFALARLLDPPRGDFARKLARRLVGLKP</sequence>
<protein>
    <recommendedName>
        <fullName evidence="4">Aldehyde dehydrogenase</fullName>
    </recommendedName>
</protein>
<dbReference type="Pfam" id="PF00171">
    <property type="entry name" value="Aldedh"/>
    <property type="match status" value="2"/>
</dbReference>
<accession>A0ABT3NUM8</accession>
<evidence type="ECO:0000313" key="7">
    <source>
        <dbReference type="Proteomes" id="UP001526430"/>
    </source>
</evidence>
<dbReference type="InterPro" id="IPR016162">
    <property type="entry name" value="Ald_DH_N"/>
</dbReference>
<dbReference type="InterPro" id="IPR016161">
    <property type="entry name" value="Ald_DH/histidinol_DH"/>
</dbReference>
<proteinExistence type="inferred from homology"/>
<dbReference type="Gene3D" id="3.40.605.10">
    <property type="entry name" value="Aldehyde Dehydrogenase, Chain A, domain 1"/>
    <property type="match status" value="1"/>
</dbReference>
<organism evidence="6 7">
    <name type="scientific">Sabulicella glaciei</name>
    <dbReference type="NCBI Taxonomy" id="2984948"/>
    <lineage>
        <taxon>Bacteria</taxon>
        <taxon>Pseudomonadati</taxon>
        <taxon>Pseudomonadota</taxon>
        <taxon>Alphaproteobacteria</taxon>
        <taxon>Acetobacterales</taxon>
        <taxon>Acetobacteraceae</taxon>
        <taxon>Sabulicella</taxon>
    </lineage>
</organism>
<keyword evidence="7" id="KW-1185">Reference proteome</keyword>
<dbReference type="Proteomes" id="UP001526430">
    <property type="component" value="Unassembled WGS sequence"/>
</dbReference>
<keyword evidence="2 4" id="KW-0560">Oxidoreductase</keyword>
<name>A0ABT3NUM8_9PROT</name>
<dbReference type="InterPro" id="IPR015590">
    <property type="entry name" value="Aldehyde_DH_dom"/>
</dbReference>
<dbReference type="PANTHER" id="PTHR43570:SF20">
    <property type="entry name" value="ALDEHYDE DEHYDROGENASE ALDX-RELATED"/>
    <property type="match status" value="1"/>
</dbReference>
<reference evidence="6 7" key="1">
    <citation type="submission" date="2022-10" db="EMBL/GenBank/DDBJ databases">
        <title>Roseococcus glaciei nov., sp. nov., isolated from glacier.</title>
        <authorList>
            <person name="Liu Q."/>
            <person name="Xin Y.-H."/>
        </authorList>
    </citation>
    <scope>NUCLEOTIDE SEQUENCE [LARGE SCALE GENOMIC DNA]</scope>
    <source>
        <strain evidence="6 7">MDT2-1-1</strain>
    </source>
</reference>
<evidence type="ECO:0000256" key="2">
    <source>
        <dbReference type="ARBA" id="ARBA00023002"/>
    </source>
</evidence>
<feature type="domain" description="Aldehyde dehydrogenase" evidence="5">
    <location>
        <begin position="301"/>
        <end position="407"/>
    </location>
</feature>
<gene>
    <name evidence="6" type="ORF">OF850_09555</name>
</gene>
<comment type="similarity">
    <text evidence="1 4">Belongs to the aldehyde dehydrogenase family.</text>
</comment>
<dbReference type="InterPro" id="IPR016160">
    <property type="entry name" value="Ald_DH_CS_CYS"/>
</dbReference>
<evidence type="ECO:0000313" key="6">
    <source>
        <dbReference type="EMBL" id="MCW8085870.1"/>
    </source>
</evidence>
<evidence type="ECO:0000256" key="3">
    <source>
        <dbReference type="ARBA" id="ARBA00023027"/>
    </source>
</evidence>
<dbReference type="InterPro" id="IPR016163">
    <property type="entry name" value="Ald_DH_C"/>
</dbReference>
<dbReference type="InterPro" id="IPR012394">
    <property type="entry name" value="Aldehyde_DH_NAD(P)"/>
</dbReference>
<dbReference type="PIRSF" id="PIRSF036492">
    <property type="entry name" value="ALDH"/>
    <property type="match status" value="1"/>
</dbReference>
<comment type="caution">
    <text evidence="6">The sequence shown here is derived from an EMBL/GenBank/DDBJ whole genome shotgun (WGS) entry which is preliminary data.</text>
</comment>
<evidence type="ECO:0000259" key="5">
    <source>
        <dbReference type="Pfam" id="PF00171"/>
    </source>
</evidence>
<dbReference type="Gene3D" id="3.40.309.10">
    <property type="entry name" value="Aldehyde Dehydrogenase, Chain A, domain 2"/>
    <property type="match status" value="1"/>
</dbReference>
<evidence type="ECO:0000256" key="1">
    <source>
        <dbReference type="ARBA" id="ARBA00009986"/>
    </source>
</evidence>
<keyword evidence="3" id="KW-0520">NAD</keyword>
<evidence type="ECO:0000256" key="4">
    <source>
        <dbReference type="PIRNR" id="PIRNR036492"/>
    </source>
</evidence>
<dbReference type="SUPFAM" id="SSF53720">
    <property type="entry name" value="ALDH-like"/>
    <property type="match status" value="1"/>
</dbReference>
<dbReference type="PANTHER" id="PTHR43570">
    <property type="entry name" value="ALDEHYDE DEHYDROGENASE"/>
    <property type="match status" value="1"/>
</dbReference>